<gene>
    <name evidence="6" type="ORF">DACRYDRAFT_21424</name>
</gene>
<evidence type="ECO:0000256" key="2">
    <source>
        <dbReference type="PROSITE-ProRule" id="PRU00285"/>
    </source>
</evidence>
<organism evidence="6 7">
    <name type="scientific">Dacryopinax primogenitus (strain DJM 731)</name>
    <name type="common">Brown rot fungus</name>
    <dbReference type="NCBI Taxonomy" id="1858805"/>
    <lineage>
        <taxon>Eukaryota</taxon>
        <taxon>Fungi</taxon>
        <taxon>Dikarya</taxon>
        <taxon>Basidiomycota</taxon>
        <taxon>Agaricomycotina</taxon>
        <taxon>Dacrymycetes</taxon>
        <taxon>Dacrymycetales</taxon>
        <taxon>Dacrymycetaceae</taxon>
        <taxon>Dacryopinax</taxon>
    </lineage>
</organism>
<evidence type="ECO:0000259" key="5">
    <source>
        <dbReference type="PROSITE" id="PS01031"/>
    </source>
</evidence>
<evidence type="ECO:0000256" key="4">
    <source>
        <dbReference type="SAM" id="MobiDB-lite"/>
    </source>
</evidence>
<dbReference type="RefSeq" id="XP_040630005.1">
    <property type="nucleotide sequence ID" value="XM_040772391.1"/>
</dbReference>
<protein>
    <submittedName>
        <fullName evidence="6">HSP20-like chaperone</fullName>
    </submittedName>
</protein>
<evidence type="ECO:0000313" key="7">
    <source>
        <dbReference type="Proteomes" id="UP000030653"/>
    </source>
</evidence>
<name>M5FYJ0_DACPD</name>
<evidence type="ECO:0000256" key="1">
    <source>
        <dbReference type="ARBA" id="ARBA00023016"/>
    </source>
</evidence>
<feature type="domain" description="SHSP" evidence="5">
    <location>
        <begin position="37"/>
        <end position="181"/>
    </location>
</feature>
<dbReference type="Pfam" id="PF00011">
    <property type="entry name" value="HSP20"/>
    <property type="match status" value="1"/>
</dbReference>
<dbReference type="InterPro" id="IPR002068">
    <property type="entry name" value="A-crystallin/Hsp20_dom"/>
</dbReference>
<dbReference type="PROSITE" id="PS01031">
    <property type="entry name" value="SHSP"/>
    <property type="match status" value="1"/>
</dbReference>
<evidence type="ECO:0000256" key="3">
    <source>
        <dbReference type="RuleBase" id="RU003616"/>
    </source>
</evidence>
<dbReference type="Proteomes" id="UP000030653">
    <property type="component" value="Unassembled WGS sequence"/>
</dbReference>
<comment type="similarity">
    <text evidence="2 3">Belongs to the small heat shock protein (HSP20) family.</text>
</comment>
<sequence>MHDLRPLIRMLDEPLIPSRFPPTSTAFPAFSGFRDPFFRDIPRQPVLDVHEDTSAEAYVVEAELPGVRKEDVEVRIADGGHGLTIEGKVSRRGGQAQEAQPAAPAEGTTEAPSTETQAVTKTEAGALQPSTGYSYESSFSRYVSFPKAVNPEGVTAKLENGVLSLKIPLAEERGSVRVDVL</sequence>
<dbReference type="InterPro" id="IPR031107">
    <property type="entry name" value="Small_HSP"/>
</dbReference>
<evidence type="ECO:0000313" key="6">
    <source>
        <dbReference type="EMBL" id="EJU03111.1"/>
    </source>
</evidence>
<accession>M5FYJ0</accession>
<keyword evidence="7" id="KW-1185">Reference proteome</keyword>
<dbReference type="OrthoDB" id="1431247at2759"/>
<dbReference type="EMBL" id="JH795860">
    <property type="protein sequence ID" value="EJU03111.1"/>
    <property type="molecule type" value="Genomic_DNA"/>
</dbReference>
<dbReference type="InterPro" id="IPR008978">
    <property type="entry name" value="HSP20-like_chaperone"/>
</dbReference>
<dbReference type="OMA" id="FRPFFRM"/>
<keyword evidence="1" id="KW-0346">Stress response</keyword>
<dbReference type="SUPFAM" id="SSF49764">
    <property type="entry name" value="HSP20-like chaperones"/>
    <property type="match status" value="1"/>
</dbReference>
<dbReference type="Gene3D" id="2.60.40.790">
    <property type="match status" value="1"/>
</dbReference>
<dbReference type="PANTHER" id="PTHR11527">
    <property type="entry name" value="HEAT-SHOCK PROTEIN 20 FAMILY MEMBER"/>
    <property type="match status" value="1"/>
</dbReference>
<reference evidence="6 7" key="1">
    <citation type="journal article" date="2012" name="Science">
        <title>The Paleozoic origin of enzymatic lignin decomposition reconstructed from 31 fungal genomes.</title>
        <authorList>
            <person name="Floudas D."/>
            <person name="Binder M."/>
            <person name="Riley R."/>
            <person name="Barry K."/>
            <person name="Blanchette R.A."/>
            <person name="Henrissat B."/>
            <person name="Martinez A.T."/>
            <person name="Otillar R."/>
            <person name="Spatafora J.W."/>
            <person name="Yadav J.S."/>
            <person name="Aerts A."/>
            <person name="Benoit I."/>
            <person name="Boyd A."/>
            <person name="Carlson A."/>
            <person name="Copeland A."/>
            <person name="Coutinho P.M."/>
            <person name="de Vries R.P."/>
            <person name="Ferreira P."/>
            <person name="Findley K."/>
            <person name="Foster B."/>
            <person name="Gaskell J."/>
            <person name="Glotzer D."/>
            <person name="Gorecki P."/>
            <person name="Heitman J."/>
            <person name="Hesse C."/>
            <person name="Hori C."/>
            <person name="Igarashi K."/>
            <person name="Jurgens J.A."/>
            <person name="Kallen N."/>
            <person name="Kersten P."/>
            <person name="Kohler A."/>
            <person name="Kuees U."/>
            <person name="Kumar T.K.A."/>
            <person name="Kuo A."/>
            <person name="LaButti K."/>
            <person name="Larrondo L.F."/>
            <person name="Lindquist E."/>
            <person name="Ling A."/>
            <person name="Lombard V."/>
            <person name="Lucas S."/>
            <person name="Lundell T."/>
            <person name="Martin R."/>
            <person name="McLaughlin D.J."/>
            <person name="Morgenstern I."/>
            <person name="Morin E."/>
            <person name="Murat C."/>
            <person name="Nagy L.G."/>
            <person name="Nolan M."/>
            <person name="Ohm R.A."/>
            <person name="Patyshakuliyeva A."/>
            <person name="Rokas A."/>
            <person name="Ruiz-Duenas F.J."/>
            <person name="Sabat G."/>
            <person name="Salamov A."/>
            <person name="Samejima M."/>
            <person name="Schmutz J."/>
            <person name="Slot J.C."/>
            <person name="St John F."/>
            <person name="Stenlid J."/>
            <person name="Sun H."/>
            <person name="Sun S."/>
            <person name="Syed K."/>
            <person name="Tsang A."/>
            <person name="Wiebenga A."/>
            <person name="Young D."/>
            <person name="Pisabarro A."/>
            <person name="Eastwood D.C."/>
            <person name="Martin F."/>
            <person name="Cullen D."/>
            <person name="Grigoriev I.V."/>
            <person name="Hibbett D.S."/>
        </authorList>
    </citation>
    <scope>NUCLEOTIDE SEQUENCE [LARGE SCALE GENOMIC DNA]</scope>
    <source>
        <strain evidence="6 7">DJM-731 SS1</strain>
    </source>
</reference>
<dbReference type="CDD" id="cd06464">
    <property type="entry name" value="ACD_sHsps-like"/>
    <property type="match status" value="1"/>
</dbReference>
<feature type="compositionally biased region" description="Low complexity" evidence="4">
    <location>
        <begin position="93"/>
        <end position="115"/>
    </location>
</feature>
<feature type="region of interest" description="Disordered" evidence="4">
    <location>
        <begin position="84"/>
        <end position="115"/>
    </location>
</feature>
<dbReference type="HOGENOM" id="CLU_046737_1_3_1"/>
<dbReference type="GeneID" id="63687453"/>
<dbReference type="AlphaFoldDB" id="M5FYJ0"/>
<dbReference type="STRING" id="1858805.M5FYJ0"/>
<proteinExistence type="inferred from homology"/>